<dbReference type="InParanoid" id="A0A251RXN1"/>
<dbReference type="Proteomes" id="UP000215914">
    <property type="component" value="Chromosome 16"/>
</dbReference>
<protein>
    <submittedName>
        <fullName evidence="3">Uncharacterized protein</fullName>
    </submittedName>
</protein>
<sequence length="89" mass="10035">MRERSRREKERRRSSTAVSGGGSGVRRRLHLGPVVLDSDWRSLSRSDEYSGNHLIFFLFLAKQKVMMMILLLMATVAFLRQGTVGIGGP</sequence>
<keyword evidence="4" id="KW-1185">Reference proteome</keyword>
<gene>
    <name evidence="3" type="ORF">HannXRQ_Chr16g0508361</name>
</gene>
<proteinExistence type="predicted"/>
<feature type="compositionally biased region" description="Basic and acidic residues" evidence="1">
    <location>
        <begin position="1"/>
        <end position="13"/>
    </location>
</feature>
<evidence type="ECO:0000313" key="3">
    <source>
        <dbReference type="EMBL" id="OTF91220.1"/>
    </source>
</evidence>
<keyword evidence="2" id="KW-0812">Transmembrane</keyword>
<reference evidence="4" key="1">
    <citation type="journal article" date="2017" name="Nature">
        <title>The sunflower genome provides insights into oil metabolism, flowering and Asterid evolution.</title>
        <authorList>
            <person name="Badouin H."/>
            <person name="Gouzy J."/>
            <person name="Grassa C.J."/>
            <person name="Murat F."/>
            <person name="Staton S.E."/>
            <person name="Cottret L."/>
            <person name="Lelandais-Briere C."/>
            <person name="Owens G.L."/>
            <person name="Carrere S."/>
            <person name="Mayjonade B."/>
            <person name="Legrand L."/>
            <person name="Gill N."/>
            <person name="Kane N.C."/>
            <person name="Bowers J.E."/>
            <person name="Hubner S."/>
            <person name="Bellec A."/>
            <person name="Berard A."/>
            <person name="Berges H."/>
            <person name="Blanchet N."/>
            <person name="Boniface M.C."/>
            <person name="Brunel D."/>
            <person name="Catrice O."/>
            <person name="Chaidir N."/>
            <person name="Claudel C."/>
            <person name="Donnadieu C."/>
            <person name="Faraut T."/>
            <person name="Fievet G."/>
            <person name="Helmstetter N."/>
            <person name="King M."/>
            <person name="Knapp S.J."/>
            <person name="Lai Z."/>
            <person name="Le Paslier M.C."/>
            <person name="Lippi Y."/>
            <person name="Lorenzon L."/>
            <person name="Mandel J.R."/>
            <person name="Marage G."/>
            <person name="Marchand G."/>
            <person name="Marquand E."/>
            <person name="Bret-Mestries E."/>
            <person name="Morien E."/>
            <person name="Nambeesan S."/>
            <person name="Nguyen T."/>
            <person name="Pegot-Espagnet P."/>
            <person name="Pouilly N."/>
            <person name="Raftis F."/>
            <person name="Sallet E."/>
            <person name="Schiex T."/>
            <person name="Thomas J."/>
            <person name="Vandecasteele C."/>
            <person name="Vares D."/>
            <person name="Vear F."/>
            <person name="Vautrin S."/>
            <person name="Crespi M."/>
            <person name="Mangin B."/>
            <person name="Burke J.M."/>
            <person name="Salse J."/>
            <person name="Munos S."/>
            <person name="Vincourt P."/>
            <person name="Rieseberg L.H."/>
            <person name="Langlade N.B."/>
        </authorList>
    </citation>
    <scope>NUCLEOTIDE SEQUENCE [LARGE SCALE GENOMIC DNA]</scope>
    <source>
        <strain evidence="4">cv. SF193</strain>
    </source>
</reference>
<evidence type="ECO:0000256" key="2">
    <source>
        <dbReference type="SAM" id="Phobius"/>
    </source>
</evidence>
<evidence type="ECO:0000313" key="4">
    <source>
        <dbReference type="Proteomes" id="UP000215914"/>
    </source>
</evidence>
<name>A0A251RXN1_HELAN</name>
<feature type="transmembrane region" description="Helical" evidence="2">
    <location>
        <begin position="54"/>
        <end position="79"/>
    </location>
</feature>
<evidence type="ECO:0000256" key="1">
    <source>
        <dbReference type="SAM" id="MobiDB-lite"/>
    </source>
</evidence>
<dbReference type="AlphaFoldDB" id="A0A251RXN1"/>
<feature type="region of interest" description="Disordered" evidence="1">
    <location>
        <begin position="1"/>
        <end position="27"/>
    </location>
</feature>
<keyword evidence="2" id="KW-1133">Transmembrane helix</keyword>
<accession>A0A251RXN1</accession>
<dbReference type="EMBL" id="CM007905">
    <property type="protein sequence ID" value="OTF91220.1"/>
    <property type="molecule type" value="Genomic_DNA"/>
</dbReference>
<keyword evidence="2" id="KW-0472">Membrane</keyword>
<organism evidence="3 4">
    <name type="scientific">Helianthus annuus</name>
    <name type="common">Common sunflower</name>
    <dbReference type="NCBI Taxonomy" id="4232"/>
    <lineage>
        <taxon>Eukaryota</taxon>
        <taxon>Viridiplantae</taxon>
        <taxon>Streptophyta</taxon>
        <taxon>Embryophyta</taxon>
        <taxon>Tracheophyta</taxon>
        <taxon>Spermatophyta</taxon>
        <taxon>Magnoliopsida</taxon>
        <taxon>eudicotyledons</taxon>
        <taxon>Gunneridae</taxon>
        <taxon>Pentapetalae</taxon>
        <taxon>asterids</taxon>
        <taxon>campanulids</taxon>
        <taxon>Asterales</taxon>
        <taxon>Asteraceae</taxon>
        <taxon>Asteroideae</taxon>
        <taxon>Heliantheae alliance</taxon>
        <taxon>Heliantheae</taxon>
        <taxon>Helianthus</taxon>
    </lineage>
</organism>